<sequence length="766" mass="88823">QSTIDAKGKASSVTPLIYICATMWHETKSEMKKLMQSILRLDKDQDQTNGPYFRDLLLKLDRNFDNDFYNFEVHIFFDDAFKSEIIKGTKRIKVNSYVKDLLEVVQETTGKDDCLKQKIKTQYGGRLEWHLPHGNKMIAHLKNKEKIRVRKRWSQVMYMYYFLGHKILGEAYKAVKSIDELMKNLENDDHLREQANNTFLLALDGDVDFKPEAVKYLMDRMKKYPNVGAACGRIHPTGNGPVVWYQKFEYAVSHWLQKVAEDTLGCVLCSPGCFSLFRGSALMDNNVMKVYTTPPTEGRHHVQYDQGEDRWLCTLLLQQGYRVEYVAASDALTEAPEGFNEFFNQRRRWSPSTMANILDLLLDWKHVKKQNPDISTVYIFYQAFLMFSSILTPGTIFLMLVGAIHTAYSSIDLWLIFLINILPLVVFVVLCFNAKSETQETDQSYILQRLDQLEKKLDHQIEESSSMEQSGIAPPSPTVSTAGNGIDDERDIYDNSVREIYEWIRDEKLKNVTLAQLDDDETKFWKYMIQKYLFPLVQTDEEKKRVEDELTGLRNKVCLFFILANAMFICIIFTLQQVTTQTKSLSIPLPCVTNSGKVDYVEPISLTFTFIFGVLLLVQFVCMLLHRFGTLVHICARTEIFKSETDDDQTNYKQLYLDLLQKSKKEKTPTRARSIFLPIAVKPNKDGQSVGASNMQPYRDIEKQFSRRDSFADKCKSVAKFVKRRQTEKRRLRKDQEMKEIDANFPTLSQKSRRAILTLVRGKFIT</sequence>
<evidence type="ECO:0000256" key="1">
    <source>
        <dbReference type="ARBA" id="ARBA00004651"/>
    </source>
</evidence>
<comment type="similarity">
    <text evidence="11">Belongs to the chitin synthase family. Class IV subfamily.</text>
</comment>
<evidence type="ECO:0000256" key="14">
    <source>
        <dbReference type="SAM" id="Phobius"/>
    </source>
</evidence>
<keyword evidence="16" id="KW-1185">Reference proteome</keyword>
<organism evidence="15 16">
    <name type="scientific">Sinanodonta woodiana</name>
    <name type="common">Chinese pond mussel</name>
    <name type="synonym">Anodonta woodiana</name>
    <dbReference type="NCBI Taxonomy" id="1069815"/>
    <lineage>
        <taxon>Eukaryota</taxon>
        <taxon>Metazoa</taxon>
        <taxon>Spiralia</taxon>
        <taxon>Lophotrochozoa</taxon>
        <taxon>Mollusca</taxon>
        <taxon>Bivalvia</taxon>
        <taxon>Autobranchia</taxon>
        <taxon>Heteroconchia</taxon>
        <taxon>Palaeoheterodonta</taxon>
        <taxon>Unionida</taxon>
        <taxon>Unionoidea</taxon>
        <taxon>Unionidae</taxon>
        <taxon>Unioninae</taxon>
        <taxon>Sinanodonta</taxon>
    </lineage>
</organism>
<evidence type="ECO:0000256" key="9">
    <source>
        <dbReference type="ARBA" id="ARBA00023136"/>
    </source>
</evidence>
<evidence type="ECO:0000256" key="2">
    <source>
        <dbReference type="ARBA" id="ARBA00012543"/>
    </source>
</evidence>
<keyword evidence="10" id="KW-0325">Glycoprotein</keyword>
<feature type="transmembrane region" description="Helical" evidence="14">
    <location>
        <begin position="604"/>
        <end position="625"/>
    </location>
</feature>
<keyword evidence="9 14" id="KW-0472">Membrane</keyword>
<evidence type="ECO:0000256" key="12">
    <source>
        <dbReference type="ARBA" id="ARBA00048014"/>
    </source>
</evidence>
<feature type="transmembrane region" description="Helical" evidence="14">
    <location>
        <begin position="557"/>
        <end position="575"/>
    </location>
</feature>
<feature type="transmembrane region" description="Helical" evidence="14">
    <location>
        <begin position="413"/>
        <end position="432"/>
    </location>
</feature>
<keyword evidence="4" id="KW-0328">Glycosyltransferase</keyword>
<evidence type="ECO:0000256" key="5">
    <source>
        <dbReference type="ARBA" id="ARBA00022679"/>
    </source>
</evidence>
<dbReference type="AlphaFoldDB" id="A0ABD3V405"/>
<protein>
    <recommendedName>
        <fullName evidence="2">chitin synthase</fullName>
        <ecNumber evidence="2">2.4.1.16</ecNumber>
    </recommendedName>
</protein>
<feature type="non-terminal residue" evidence="15">
    <location>
        <position position="1"/>
    </location>
</feature>
<dbReference type="EC" id="2.4.1.16" evidence="2"/>
<evidence type="ECO:0000313" key="16">
    <source>
        <dbReference type="Proteomes" id="UP001634394"/>
    </source>
</evidence>
<evidence type="ECO:0000256" key="8">
    <source>
        <dbReference type="ARBA" id="ARBA00023054"/>
    </source>
</evidence>
<dbReference type="SUPFAM" id="SSF53448">
    <property type="entry name" value="Nucleotide-diphospho-sugar transferases"/>
    <property type="match status" value="1"/>
</dbReference>
<dbReference type="InterPro" id="IPR004835">
    <property type="entry name" value="Chitin_synth"/>
</dbReference>
<proteinExistence type="inferred from homology"/>
<keyword evidence="7 14" id="KW-1133">Transmembrane helix</keyword>
<evidence type="ECO:0000313" key="15">
    <source>
        <dbReference type="EMBL" id="KAL3855408.1"/>
    </source>
</evidence>
<feature type="region of interest" description="Disordered" evidence="13">
    <location>
        <begin position="464"/>
        <end position="487"/>
    </location>
</feature>
<comment type="subcellular location">
    <subcellularLocation>
        <location evidence="1">Cell membrane</location>
        <topology evidence="1">Multi-pass membrane protein</topology>
    </subcellularLocation>
</comment>
<keyword evidence="5" id="KW-0808">Transferase</keyword>
<reference evidence="15 16" key="1">
    <citation type="submission" date="2024-11" db="EMBL/GenBank/DDBJ databases">
        <title>Chromosome-level genome assembly of the freshwater bivalve Anodonta woodiana.</title>
        <authorList>
            <person name="Chen X."/>
        </authorList>
    </citation>
    <scope>NUCLEOTIDE SEQUENCE [LARGE SCALE GENOMIC DNA]</scope>
    <source>
        <strain evidence="15">MN2024</strain>
        <tissue evidence="15">Gills</tissue>
    </source>
</reference>
<comment type="catalytic activity">
    <reaction evidence="12">
        <text>[(1-&gt;4)-N-acetyl-beta-D-glucosaminyl](n) + UDP-N-acetyl-alpha-D-glucosamine = [(1-&gt;4)-N-acetyl-beta-D-glucosaminyl](n+1) + UDP + H(+)</text>
        <dbReference type="Rhea" id="RHEA:16637"/>
        <dbReference type="Rhea" id="RHEA-COMP:9593"/>
        <dbReference type="Rhea" id="RHEA-COMP:9595"/>
        <dbReference type="ChEBI" id="CHEBI:15378"/>
        <dbReference type="ChEBI" id="CHEBI:17029"/>
        <dbReference type="ChEBI" id="CHEBI:57705"/>
        <dbReference type="ChEBI" id="CHEBI:58223"/>
        <dbReference type="EC" id="2.4.1.16"/>
    </reaction>
</comment>
<accession>A0ABD3V405</accession>
<dbReference type="CDD" id="cd04190">
    <property type="entry name" value="Chitin_synth_C"/>
    <property type="match status" value="1"/>
</dbReference>
<keyword evidence="6 14" id="KW-0812">Transmembrane</keyword>
<name>A0ABD3V405_SINWO</name>
<dbReference type="Gene3D" id="3.90.550.10">
    <property type="entry name" value="Spore Coat Polysaccharide Biosynthesis Protein SpsA, Chain A"/>
    <property type="match status" value="1"/>
</dbReference>
<evidence type="ECO:0000256" key="6">
    <source>
        <dbReference type="ARBA" id="ARBA00022692"/>
    </source>
</evidence>
<dbReference type="InterPro" id="IPR029044">
    <property type="entry name" value="Nucleotide-diphossugar_trans"/>
</dbReference>
<dbReference type="PANTHER" id="PTHR22914">
    <property type="entry name" value="CHITIN SYNTHASE"/>
    <property type="match status" value="1"/>
</dbReference>
<evidence type="ECO:0000256" key="7">
    <source>
        <dbReference type="ARBA" id="ARBA00022989"/>
    </source>
</evidence>
<dbReference type="PANTHER" id="PTHR22914:SF42">
    <property type="entry name" value="CHITIN SYNTHASE"/>
    <property type="match status" value="1"/>
</dbReference>
<dbReference type="Pfam" id="PF03142">
    <property type="entry name" value="Chitin_synth_2"/>
    <property type="match status" value="1"/>
</dbReference>
<dbReference type="GO" id="GO:0004100">
    <property type="term" value="F:chitin synthase activity"/>
    <property type="evidence" value="ECO:0007669"/>
    <property type="project" value="UniProtKB-EC"/>
</dbReference>
<dbReference type="Proteomes" id="UP001634394">
    <property type="component" value="Unassembled WGS sequence"/>
</dbReference>
<dbReference type="EMBL" id="JBJQND010000014">
    <property type="protein sequence ID" value="KAL3855408.1"/>
    <property type="molecule type" value="Genomic_DNA"/>
</dbReference>
<keyword evidence="8" id="KW-0175">Coiled coil</keyword>
<dbReference type="GO" id="GO:0005886">
    <property type="term" value="C:plasma membrane"/>
    <property type="evidence" value="ECO:0007669"/>
    <property type="project" value="UniProtKB-SubCell"/>
</dbReference>
<gene>
    <name evidence="15" type="ORF">ACJMK2_014619</name>
</gene>
<keyword evidence="3" id="KW-1003">Cell membrane</keyword>
<evidence type="ECO:0000256" key="3">
    <source>
        <dbReference type="ARBA" id="ARBA00022475"/>
    </source>
</evidence>
<evidence type="ECO:0000256" key="4">
    <source>
        <dbReference type="ARBA" id="ARBA00022676"/>
    </source>
</evidence>
<comment type="caution">
    <text evidence="15">The sequence shown here is derived from an EMBL/GenBank/DDBJ whole genome shotgun (WGS) entry which is preliminary data.</text>
</comment>
<evidence type="ECO:0000256" key="10">
    <source>
        <dbReference type="ARBA" id="ARBA00023180"/>
    </source>
</evidence>
<evidence type="ECO:0000256" key="13">
    <source>
        <dbReference type="SAM" id="MobiDB-lite"/>
    </source>
</evidence>
<evidence type="ECO:0000256" key="11">
    <source>
        <dbReference type="ARBA" id="ARBA00046329"/>
    </source>
</evidence>
<dbReference type="FunFam" id="3.90.550.10:FF:000139">
    <property type="entry name" value="Chitin synthase 8"/>
    <property type="match status" value="1"/>
</dbReference>
<feature type="transmembrane region" description="Helical" evidence="14">
    <location>
        <begin position="378"/>
        <end position="401"/>
    </location>
</feature>